<accession>A0A0P1AWQ3</accession>
<sequence>MGTVCGAHTDVSANLLSVKPQESEINNERQRLTPLGRRGWCERIVRLDSALAQWMRVELTLHACDI</sequence>
<keyword evidence="2" id="KW-1185">Reference proteome</keyword>
<protein>
    <submittedName>
        <fullName evidence="1">Uncharacterized protein</fullName>
    </submittedName>
</protein>
<reference evidence="2" key="1">
    <citation type="submission" date="2014-09" db="EMBL/GenBank/DDBJ databases">
        <authorList>
            <person name="Sharma Rahul"/>
            <person name="Thines Marco"/>
        </authorList>
    </citation>
    <scope>NUCLEOTIDE SEQUENCE [LARGE SCALE GENOMIC DNA]</scope>
</reference>
<dbReference type="AlphaFoldDB" id="A0A0P1AWQ3"/>
<name>A0A0P1AWQ3_PLAHL</name>
<evidence type="ECO:0000313" key="2">
    <source>
        <dbReference type="Proteomes" id="UP000054928"/>
    </source>
</evidence>
<dbReference type="GeneID" id="36397904"/>
<dbReference type="RefSeq" id="XP_024582817.1">
    <property type="nucleotide sequence ID" value="XM_024717305.1"/>
</dbReference>
<evidence type="ECO:0000313" key="1">
    <source>
        <dbReference type="EMBL" id="CEG46448.1"/>
    </source>
</evidence>
<proteinExistence type="predicted"/>
<organism evidence="1 2">
    <name type="scientific">Plasmopara halstedii</name>
    <name type="common">Downy mildew of sunflower</name>
    <dbReference type="NCBI Taxonomy" id="4781"/>
    <lineage>
        <taxon>Eukaryota</taxon>
        <taxon>Sar</taxon>
        <taxon>Stramenopiles</taxon>
        <taxon>Oomycota</taxon>
        <taxon>Peronosporomycetes</taxon>
        <taxon>Peronosporales</taxon>
        <taxon>Peronosporaceae</taxon>
        <taxon>Plasmopara</taxon>
    </lineage>
</organism>
<dbReference type="EMBL" id="CCYD01002047">
    <property type="protein sequence ID" value="CEG46448.1"/>
    <property type="molecule type" value="Genomic_DNA"/>
</dbReference>
<dbReference type="Proteomes" id="UP000054928">
    <property type="component" value="Unassembled WGS sequence"/>
</dbReference>